<reference evidence="2 3" key="1">
    <citation type="submission" date="2016-10" db="EMBL/GenBank/DDBJ databases">
        <authorList>
            <person name="de Groot N.N."/>
        </authorList>
    </citation>
    <scope>NUCLEOTIDE SEQUENCE [LARGE SCALE GENOMIC DNA]</scope>
    <source>
        <strain evidence="2 3">Vu-144</strain>
    </source>
</reference>
<feature type="transmembrane region" description="Helical" evidence="1">
    <location>
        <begin position="136"/>
        <end position="157"/>
    </location>
</feature>
<keyword evidence="1" id="KW-0472">Membrane</keyword>
<evidence type="ECO:0000313" key="3">
    <source>
        <dbReference type="Proteomes" id="UP000199041"/>
    </source>
</evidence>
<proteinExistence type="predicted"/>
<dbReference type="EMBL" id="FNQY01000037">
    <property type="protein sequence ID" value="SEA63933.1"/>
    <property type="molecule type" value="Genomic_DNA"/>
</dbReference>
<dbReference type="STRING" id="551991.SAMN05192529_1371"/>
<keyword evidence="3" id="KW-1185">Reference proteome</keyword>
<gene>
    <name evidence="2" type="ORF">SAMN05192529_1371</name>
</gene>
<accession>A0A1H4CU19</accession>
<feature type="transmembrane region" description="Helical" evidence="1">
    <location>
        <begin position="75"/>
        <end position="93"/>
    </location>
</feature>
<feature type="transmembrane region" description="Helical" evidence="1">
    <location>
        <begin position="38"/>
        <end position="55"/>
    </location>
</feature>
<keyword evidence="1" id="KW-1133">Transmembrane helix</keyword>
<organism evidence="2 3">
    <name type="scientific">Arachidicoccus rhizosphaerae</name>
    <dbReference type="NCBI Taxonomy" id="551991"/>
    <lineage>
        <taxon>Bacteria</taxon>
        <taxon>Pseudomonadati</taxon>
        <taxon>Bacteroidota</taxon>
        <taxon>Chitinophagia</taxon>
        <taxon>Chitinophagales</taxon>
        <taxon>Chitinophagaceae</taxon>
        <taxon>Arachidicoccus</taxon>
    </lineage>
</organism>
<evidence type="ECO:0000256" key="1">
    <source>
        <dbReference type="SAM" id="Phobius"/>
    </source>
</evidence>
<dbReference type="Proteomes" id="UP000199041">
    <property type="component" value="Unassembled WGS sequence"/>
</dbReference>
<name>A0A1H4CU19_9BACT</name>
<protein>
    <submittedName>
        <fullName evidence="2">Uncharacterized protein</fullName>
    </submittedName>
</protein>
<keyword evidence="1" id="KW-0812">Transmembrane</keyword>
<sequence>MPETLSVTVSTTIKLLCLDSAALYIPLFLVVYKKQRSLMATLICILLSVLAIWQYSGYAPISWLDHGAAGSFTHYFKLAALLLPAIAIILLLVQQLLKPDQKQADETSGAGHKTEAGVLKAGTPLLEKTGFFIYKLSVWLVAGMVAGLFIATTQGFMPIW</sequence>
<feature type="non-terminal residue" evidence="2">
    <location>
        <position position="160"/>
    </location>
</feature>
<evidence type="ECO:0000313" key="2">
    <source>
        <dbReference type="EMBL" id="SEA63933.1"/>
    </source>
</evidence>
<dbReference type="RefSeq" id="WP_139188207.1">
    <property type="nucleotide sequence ID" value="NZ_FNQY01000037.1"/>
</dbReference>
<feature type="transmembrane region" description="Helical" evidence="1">
    <location>
        <begin position="12"/>
        <end position="31"/>
    </location>
</feature>
<dbReference type="AlphaFoldDB" id="A0A1H4CU19"/>